<evidence type="ECO:0000313" key="3">
    <source>
        <dbReference type="Proteomes" id="UP000198860"/>
    </source>
</evidence>
<gene>
    <name evidence="2" type="ORF">SAMN05421677_101139</name>
</gene>
<sequence length="54" mass="6242">MLTSLYVLSLTVLLTFLVLYAVDKVARRFKKIQTPTIQQDQVPAEVDFSHQTFK</sequence>
<proteinExistence type="predicted"/>
<name>A0A1H0EAA5_HALAD</name>
<keyword evidence="1" id="KW-0812">Transmembrane</keyword>
<accession>A0A1H0EAA5</accession>
<dbReference type="EMBL" id="FNIZ01000001">
    <property type="protein sequence ID" value="SDN79261.1"/>
    <property type="molecule type" value="Genomic_DNA"/>
</dbReference>
<keyword evidence="1" id="KW-0472">Membrane</keyword>
<organism evidence="2 3">
    <name type="scientific">Halobacillus aidingensis</name>
    <dbReference type="NCBI Taxonomy" id="240303"/>
    <lineage>
        <taxon>Bacteria</taxon>
        <taxon>Bacillati</taxon>
        <taxon>Bacillota</taxon>
        <taxon>Bacilli</taxon>
        <taxon>Bacillales</taxon>
        <taxon>Bacillaceae</taxon>
        <taxon>Halobacillus</taxon>
    </lineage>
</organism>
<keyword evidence="1" id="KW-1133">Transmembrane helix</keyword>
<feature type="transmembrane region" description="Helical" evidence="1">
    <location>
        <begin position="6"/>
        <end position="22"/>
    </location>
</feature>
<dbReference type="Proteomes" id="UP000198860">
    <property type="component" value="Unassembled WGS sequence"/>
</dbReference>
<protein>
    <submittedName>
        <fullName evidence="2">Uncharacterized protein</fullName>
    </submittedName>
</protein>
<evidence type="ECO:0000313" key="2">
    <source>
        <dbReference type="EMBL" id="SDN79261.1"/>
    </source>
</evidence>
<keyword evidence="3" id="KW-1185">Reference proteome</keyword>
<dbReference type="AlphaFoldDB" id="A0A1H0EAA5"/>
<evidence type="ECO:0000256" key="1">
    <source>
        <dbReference type="SAM" id="Phobius"/>
    </source>
</evidence>
<dbReference type="RefSeq" id="WP_167355961.1">
    <property type="nucleotide sequence ID" value="NZ_FNIZ01000001.1"/>
</dbReference>
<reference evidence="3" key="1">
    <citation type="submission" date="2016-10" db="EMBL/GenBank/DDBJ databases">
        <authorList>
            <person name="Varghese N."/>
            <person name="Submissions S."/>
        </authorList>
    </citation>
    <scope>NUCLEOTIDE SEQUENCE [LARGE SCALE GENOMIC DNA]</scope>
    <source>
        <strain evidence="3">CGMCC 1.3703</strain>
    </source>
</reference>